<dbReference type="Gene3D" id="1.10.3210.10">
    <property type="entry name" value="Hypothetical protein af1432"/>
    <property type="match status" value="1"/>
</dbReference>
<evidence type="ECO:0000259" key="3">
    <source>
        <dbReference type="PROSITE" id="PS51832"/>
    </source>
</evidence>
<feature type="coiled-coil region" evidence="1">
    <location>
        <begin position="59"/>
        <end position="93"/>
    </location>
</feature>
<feature type="region of interest" description="Disordered" evidence="2">
    <location>
        <begin position="1"/>
        <end position="44"/>
    </location>
</feature>
<dbReference type="InterPro" id="IPR003607">
    <property type="entry name" value="HD/PDEase_dom"/>
</dbReference>
<dbReference type="CDD" id="cd00077">
    <property type="entry name" value="HDc"/>
    <property type="match status" value="1"/>
</dbReference>
<dbReference type="SMART" id="SM00471">
    <property type="entry name" value="HDc"/>
    <property type="match status" value="1"/>
</dbReference>
<accession>A0A4Y4CTM5</accession>
<feature type="compositionally biased region" description="Basic and acidic residues" evidence="2">
    <location>
        <begin position="10"/>
        <end position="22"/>
    </location>
</feature>
<dbReference type="InterPro" id="IPR037522">
    <property type="entry name" value="HD_GYP_dom"/>
</dbReference>
<dbReference type="GO" id="GO:0008081">
    <property type="term" value="F:phosphoric diester hydrolase activity"/>
    <property type="evidence" value="ECO:0007669"/>
    <property type="project" value="UniProtKB-ARBA"/>
</dbReference>
<sequence>MFRGAPAPGQDKRDGLNEERIMNSKTGAVDPSTHAESPAALARVDNPSADAAAVEARESAAARAQLNRLMGELQDVRKQRDEAFRALEQAHQETLFRLARAAEHKDGETGAHMQRVGAFAAMIAEAMGCPPDYCEILYKAAQMHDIGKIGIHESILRKSGPLTSDEWRLMREHPRIGASILAGSEAPVLQLAAEVSMAHHEHFSGAGYPQGLVGEAIPLSGRIVALADFFDTLSIDRCYRKAHPDAKILEMIRERRGQQFDPRVVDAFFGIVDRLVLAREAINAAEDIADVTESDGDWCLIF</sequence>
<comment type="caution">
    <text evidence="4">The sequence shown here is derived from an EMBL/GenBank/DDBJ whole genome shotgun (WGS) entry which is preliminary data.</text>
</comment>
<protein>
    <recommendedName>
        <fullName evidence="3">HD-GYP domain-containing protein</fullName>
    </recommendedName>
</protein>
<evidence type="ECO:0000256" key="1">
    <source>
        <dbReference type="SAM" id="Coils"/>
    </source>
</evidence>
<dbReference type="Pfam" id="PF13487">
    <property type="entry name" value="HD_5"/>
    <property type="match status" value="1"/>
</dbReference>
<evidence type="ECO:0000256" key="2">
    <source>
        <dbReference type="SAM" id="MobiDB-lite"/>
    </source>
</evidence>
<feature type="domain" description="HD-GYP" evidence="3">
    <location>
        <begin position="87"/>
        <end position="284"/>
    </location>
</feature>
<dbReference type="InterPro" id="IPR052020">
    <property type="entry name" value="Cyclic_di-GMP/3'3'-cGAMP_PDE"/>
</dbReference>
<dbReference type="PANTHER" id="PTHR45228">
    <property type="entry name" value="CYCLIC DI-GMP PHOSPHODIESTERASE TM_0186-RELATED"/>
    <property type="match status" value="1"/>
</dbReference>
<dbReference type="AlphaFoldDB" id="A0A4Y4CTM5"/>
<dbReference type="Proteomes" id="UP000318422">
    <property type="component" value="Unassembled WGS sequence"/>
</dbReference>
<keyword evidence="5" id="KW-1185">Reference proteome</keyword>
<evidence type="ECO:0000313" key="5">
    <source>
        <dbReference type="Proteomes" id="UP000318422"/>
    </source>
</evidence>
<keyword evidence="1" id="KW-0175">Coiled coil</keyword>
<name>A0A4Y4CTM5_ZOORA</name>
<dbReference type="SUPFAM" id="SSF109604">
    <property type="entry name" value="HD-domain/PDEase-like"/>
    <property type="match status" value="1"/>
</dbReference>
<dbReference type="PANTHER" id="PTHR45228:SF1">
    <property type="entry name" value="CYCLIC DI-GMP PHOSPHODIESTERASE TM_0186"/>
    <property type="match status" value="1"/>
</dbReference>
<reference evidence="4 5" key="1">
    <citation type="submission" date="2019-06" db="EMBL/GenBank/DDBJ databases">
        <title>Whole genome shotgun sequence of Zoogloea ramigera NBRC 15342.</title>
        <authorList>
            <person name="Hosoyama A."/>
            <person name="Uohara A."/>
            <person name="Ohji S."/>
            <person name="Ichikawa N."/>
        </authorList>
    </citation>
    <scope>NUCLEOTIDE SEQUENCE [LARGE SCALE GENOMIC DNA]</scope>
    <source>
        <strain evidence="4 5">NBRC 15342</strain>
    </source>
</reference>
<dbReference type="PROSITE" id="PS51832">
    <property type="entry name" value="HD_GYP"/>
    <property type="match status" value="1"/>
</dbReference>
<dbReference type="EMBL" id="BJNV01000001">
    <property type="protein sequence ID" value="GEC93940.1"/>
    <property type="molecule type" value="Genomic_DNA"/>
</dbReference>
<evidence type="ECO:0000313" key="4">
    <source>
        <dbReference type="EMBL" id="GEC93940.1"/>
    </source>
</evidence>
<gene>
    <name evidence="4" type="ORF">ZRA01_00130</name>
</gene>
<proteinExistence type="predicted"/>
<organism evidence="4 5">
    <name type="scientific">Zoogloea ramigera</name>
    <dbReference type="NCBI Taxonomy" id="350"/>
    <lineage>
        <taxon>Bacteria</taxon>
        <taxon>Pseudomonadati</taxon>
        <taxon>Pseudomonadota</taxon>
        <taxon>Betaproteobacteria</taxon>
        <taxon>Rhodocyclales</taxon>
        <taxon>Zoogloeaceae</taxon>
        <taxon>Zoogloea</taxon>
    </lineage>
</organism>